<feature type="domain" description="Beta-hexosaminidase bacterial type N-terminal" evidence="5">
    <location>
        <begin position="39"/>
        <end position="159"/>
    </location>
</feature>
<dbReference type="PATRIC" id="fig|1682.24.peg.1230"/>
<dbReference type="Gene3D" id="2.80.10.50">
    <property type="match status" value="1"/>
</dbReference>
<dbReference type="SUPFAM" id="SSF55545">
    <property type="entry name" value="beta-N-acetylhexosaminidase-like domain"/>
    <property type="match status" value="1"/>
</dbReference>
<dbReference type="PANTHER" id="PTHR43678">
    <property type="entry name" value="PUTATIVE (AFU_ORTHOLOGUE AFUA_2G00640)-RELATED"/>
    <property type="match status" value="1"/>
</dbReference>
<dbReference type="PANTHER" id="PTHR43678:SF1">
    <property type="entry name" value="BETA-N-ACETYLHEXOSAMINIDASE"/>
    <property type="match status" value="1"/>
</dbReference>
<dbReference type="InterPro" id="IPR017853">
    <property type="entry name" value="GH"/>
</dbReference>
<dbReference type="Pfam" id="PF00728">
    <property type="entry name" value="Glyco_hydro_20"/>
    <property type="match status" value="1"/>
</dbReference>
<dbReference type="GO" id="GO:0005975">
    <property type="term" value="P:carbohydrate metabolic process"/>
    <property type="evidence" value="ECO:0007669"/>
    <property type="project" value="InterPro"/>
</dbReference>
<dbReference type="Gene3D" id="3.30.379.10">
    <property type="entry name" value="Chitobiase/beta-hexosaminidase domain 2-like"/>
    <property type="match status" value="1"/>
</dbReference>
<dbReference type="InterPro" id="IPR025705">
    <property type="entry name" value="Beta_hexosaminidase_sua/sub"/>
</dbReference>
<dbReference type="InterPro" id="IPR035992">
    <property type="entry name" value="Ricin_B-like_lectins"/>
</dbReference>
<evidence type="ECO:0000256" key="1">
    <source>
        <dbReference type="ARBA" id="ARBA00006285"/>
    </source>
</evidence>
<dbReference type="CDD" id="cd06564">
    <property type="entry name" value="GH20_DspB_LnbB-like"/>
    <property type="match status" value="1"/>
</dbReference>
<dbReference type="SUPFAM" id="SSF51445">
    <property type="entry name" value="(Trans)glycosidases"/>
    <property type="match status" value="1"/>
</dbReference>
<feature type="domain" description="Glycoside hydrolase family 20 catalytic" evidence="4">
    <location>
        <begin position="211"/>
        <end position="482"/>
    </location>
</feature>
<protein>
    <submittedName>
        <fullName evidence="6">Beta-hexosaminidase A</fullName>
    </submittedName>
</protein>
<evidence type="ECO:0000256" key="3">
    <source>
        <dbReference type="ARBA" id="ARBA00023295"/>
    </source>
</evidence>
<dbReference type="Gene3D" id="3.20.20.80">
    <property type="entry name" value="Glycosidases"/>
    <property type="match status" value="1"/>
</dbReference>
<comment type="similarity">
    <text evidence="1">Belongs to the glycosyl hydrolase 20 family.</text>
</comment>
<sequence length="666" mass="73559">MEKSPDKRFDVYAATAPHAADDHESAGYSATALAGLSRPATVPSMDGWTDGAGSWTLGEGARVVSSDVLAERAQSLASELTKFTGVDIKSATGSATGKDISLTLDASKKVELGDEGFKLSIGPNGLEIVGATDVGVFYGTRSVSQMLRQGQLTLPAGTVATKPKYKERGATLCACQINISTDWIDRFLSDMADLRLNYVLLEMKLKPESSNTKKAATWSYYTRDDVRKFVEKANDYGIDVIPEINSPGHMNIWLENYPEYQLADNSGRKDPNKLDISNPEAVKFYKALIDEYDGVFTTKYWHMGADEYMIGTSFDNYGKLKTFAEERYGAGATSNDAFTGFINDIDEYVKAKGKQLRIWNDGIVSTKNVSLNKDIVIEYWYGAGRTPQALAEDGYTLMNATDSLYWSRSAQMYKVDAGKLYGDTTWNVGTFTEGRQIDKNYGKLTGAKASIWPDTSFYQTENEVEKEIFDGMRFTAQMTWSDSRPWSTWGDMKKDIDKIGYPLDIREYDYTPVDAGVYDIPQLDSISKGPWELVTTPDGYYQMKDTLSGRCLALFTGSKHLDVVTQVGATPELRNCADVSVGQDQRNTAEERNTQKWQIRADKDGKYTISPALTQQRLAIATGNERNIDLETSRPAAGTVAQFPADLVGDNALFTLTGHVGMSAAE</sequence>
<dbReference type="InterPro" id="IPR029018">
    <property type="entry name" value="Hex-like_dom2"/>
</dbReference>
<reference evidence="6 7" key="1">
    <citation type="submission" date="2014-12" db="EMBL/GenBank/DDBJ databases">
        <title>Complete genome sequence of Bifidobacterium longum subsp. infantis BT1.</title>
        <authorList>
            <person name="Kim J.F."/>
            <person name="Kwak M.-J."/>
        </authorList>
    </citation>
    <scope>NUCLEOTIDE SEQUENCE [LARGE SCALE GENOMIC DNA]</scope>
    <source>
        <strain evidence="6 7">BT1</strain>
    </source>
</reference>
<evidence type="ECO:0000259" key="5">
    <source>
        <dbReference type="Pfam" id="PF02838"/>
    </source>
</evidence>
<dbReference type="Pfam" id="PF02838">
    <property type="entry name" value="Glyco_hydro_20b"/>
    <property type="match status" value="1"/>
</dbReference>
<dbReference type="PRINTS" id="PR00738">
    <property type="entry name" value="GLHYDRLASE20"/>
</dbReference>
<keyword evidence="2" id="KW-0378">Hydrolase</keyword>
<dbReference type="SUPFAM" id="SSF50370">
    <property type="entry name" value="Ricin B-like lectins"/>
    <property type="match status" value="1"/>
</dbReference>
<proteinExistence type="inferred from homology"/>
<dbReference type="EMBL" id="CP010411">
    <property type="protein sequence ID" value="ALE09291.1"/>
    <property type="molecule type" value="Genomic_DNA"/>
</dbReference>
<dbReference type="GO" id="GO:0004563">
    <property type="term" value="F:beta-N-acetylhexosaminidase activity"/>
    <property type="evidence" value="ECO:0007669"/>
    <property type="project" value="InterPro"/>
</dbReference>
<dbReference type="InterPro" id="IPR015883">
    <property type="entry name" value="Glyco_hydro_20_cat"/>
</dbReference>
<dbReference type="CDD" id="cd23386">
    <property type="entry name" value="beta-trefoil_Ricin_LNBase"/>
    <property type="match status" value="1"/>
</dbReference>
<dbReference type="RefSeq" id="WP_235625904.1">
    <property type="nucleotide sequence ID" value="NZ_CP010411.1"/>
</dbReference>
<dbReference type="InterPro" id="IPR052764">
    <property type="entry name" value="GH20_Enzymes"/>
</dbReference>
<keyword evidence="3" id="KW-0326">Glycosidase</keyword>
<evidence type="ECO:0000313" key="7">
    <source>
        <dbReference type="Proteomes" id="UP000067206"/>
    </source>
</evidence>
<organism evidence="6 7">
    <name type="scientific">Bifidobacterium longum subsp. infantis</name>
    <dbReference type="NCBI Taxonomy" id="1682"/>
    <lineage>
        <taxon>Bacteria</taxon>
        <taxon>Bacillati</taxon>
        <taxon>Actinomycetota</taxon>
        <taxon>Actinomycetes</taxon>
        <taxon>Bifidobacteriales</taxon>
        <taxon>Bifidobacteriaceae</taxon>
        <taxon>Bifidobacterium</taxon>
    </lineage>
</organism>
<dbReference type="AlphaFoldDB" id="A0A0M3T637"/>
<name>A0A0M3T637_BIFLI</name>
<accession>A0A0M3T637</accession>
<evidence type="ECO:0000313" key="6">
    <source>
        <dbReference type="EMBL" id="ALE09291.1"/>
    </source>
</evidence>
<dbReference type="InterPro" id="IPR015882">
    <property type="entry name" value="HEX_bac_N"/>
</dbReference>
<dbReference type="PROSITE" id="PS50231">
    <property type="entry name" value="RICIN_B_LECTIN"/>
    <property type="match status" value="1"/>
</dbReference>
<evidence type="ECO:0000256" key="2">
    <source>
        <dbReference type="ARBA" id="ARBA00022801"/>
    </source>
</evidence>
<dbReference type="Proteomes" id="UP000067206">
    <property type="component" value="Chromosome"/>
</dbReference>
<evidence type="ECO:0000259" key="4">
    <source>
        <dbReference type="Pfam" id="PF00728"/>
    </source>
</evidence>
<gene>
    <name evidence="6" type="ORF">RY67_1264</name>
</gene>